<organism evidence="1 2">
    <name type="scientific">Panagrolaimus sp. ES5</name>
    <dbReference type="NCBI Taxonomy" id="591445"/>
    <lineage>
        <taxon>Eukaryota</taxon>
        <taxon>Metazoa</taxon>
        <taxon>Ecdysozoa</taxon>
        <taxon>Nematoda</taxon>
        <taxon>Chromadorea</taxon>
        <taxon>Rhabditida</taxon>
        <taxon>Tylenchina</taxon>
        <taxon>Panagrolaimomorpha</taxon>
        <taxon>Panagrolaimoidea</taxon>
        <taxon>Panagrolaimidae</taxon>
        <taxon>Panagrolaimus</taxon>
    </lineage>
</organism>
<dbReference type="Proteomes" id="UP000887579">
    <property type="component" value="Unplaced"/>
</dbReference>
<evidence type="ECO:0000313" key="1">
    <source>
        <dbReference type="Proteomes" id="UP000887579"/>
    </source>
</evidence>
<accession>A0AC34F2V5</accession>
<sequence length="149" mass="15951">MENGIAAGSATLSPIDPNGGSVKEEWDSVDQSGELDWYKEEIVFNNDAYKLVATLTPVNNAQTKPFEPLAANKMAVANILNSGILYKVVVFNSNGKYITEKDYKVGQESTAGSITGLNGDGEYTFVVYSIGSTTSNSQITFANPSNPIL</sequence>
<proteinExistence type="predicted"/>
<evidence type="ECO:0000313" key="2">
    <source>
        <dbReference type="WBParaSite" id="ES5_v2.g1107.t1"/>
    </source>
</evidence>
<dbReference type="WBParaSite" id="ES5_v2.g1107.t1">
    <property type="protein sequence ID" value="ES5_v2.g1107.t1"/>
    <property type="gene ID" value="ES5_v2.g1107"/>
</dbReference>
<name>A0AC34F2V5_9BILA</name>
<protein>
    <submittedName>
        <fullName evidence="2">Uncharacterized protein</fullName>
    </submittedName>
</protein>
<reference evidence="2" key="1">
    <citation type="submission" date="2022-11" db="UniProtKB">
        <authorList>
            <consortium name="WormBaseParasite"/>
        </authorList>
    </citation>
    <scope>IDENTIFICATION</scope>
</reference>